<dbReference type="Proteomes" id="UP000580891">
    <property type="component" value="Unassembled WGS sequence"/>
</dbReference>
<reference evidence="1 2" key="1">
    <citation type="submission" date="2020-07" db="EMBL/GenBank/DDBJ databases">
        <title>Genomic Encyclopedia of Type Strains, Phase IV (KMG-IV): sequencing the most valuable type-strain genomes for metagenomic binning, comparative biology and taxonomic classification.</title>
        <authorList>
            <person name="Goeker M."/>
        </authorList>
    </citation>
    <scope>NUCLEOTIDE SEQUENCE [LARGE SCALE GENOMIC DNA]</scope>
    <source>
        <strain evidence="1 2">DSM 25220</strain>
    </source>
</reference>
<name>A0A7V9Z263_9BACL</name>
<gene>
    <name evidence="1" type="ORF">HNQ85_003019</name>
</gene>
<dbReference type="AlphaFoldDB" id="A0A7V9Z263"/>
<evidence type="ECO:0000313" key="1">
    <source>
        <dbReference type="EMBL" id="MBA2872707.1"/>
    </source>
</evidence>
<comment type="caution">
    <text evidence="1">The sequence shown here is derived from an EMBL/GenBank/DDBJ whole genome shotgun (WGS) entry which is preliminary data.</text>
</comment>
<protein>
    <submittedName>
        <fullName evidence="1">Uncharacterized protein</fullName>
    </submittedName>
</protein>
<accession>A0A7V9Z263</accession>
<keyword evidence="2" id="KW-1185">Reference proteome</keyword>
<proteinExistence type="predicted"/>
<dbReference type="EMBL" id="JACDUU010000008">
    <property type="protein sequence ID" value="MBA2872707.1"/>
    <property type="molecule type" value="Genomic_DNA"/>
</dbReference>
<evidence type="ECO:0000313" key="2">
    <source>
        <dbReference type="Proteomes" id="UP000580891"/>
    </source>
</evidence>
<organism evidence="1 2">
    <name type="scientific">[Anoxybacillus] calidus</name>
    <dbReference type="NCBI Taxonomy" id="575178"/>
    <lineage>
        <taxon>Bacteria</taxon>
        <taxon>Bacillati</taxon>
        <taxon>Bacillota</taxon>
        <taxon>Bacilli</taxon>
        <taxon>Bacillales</taxon>
        <taxon>Anoxybacillaceae</taxon>
        <taxon>Paranoxybacillus</taxon>
    </lineage>
</organism>
<dbReference type="RefSeq" id="WP_181538463.1">
    <property type="nucleotide sequence ID" value="NZ_JACDUU010000008.1"/>
</dbReference>
<sequence>MKNPSFPVADLESTTLAKVQELERNLREETGEEIVLIAYQRKETNAK</sequence>